<organism evidence="1 2">
    <name type="scientific">Vibrio algivorus</name>
    <dbReference type="NCBI Taxonomy" id="1667024"/>
    <lineage>
        <taxon>Bacteria</taxon>
        <taxon>Pseudomonadati</taxon>
        <taxon>Pseudomonadota</taxon>
        <taxon>Gammaproteobacteria</taxon>
        <taxon>Vibrionales</taxon>
        <taxon>Vibrionaceae</taxon>
        <taxon>Vibrio</taxon>
    </lineage>
</organism>
<reference evidence="2" key="1">
    <citation type="journal article" date="2019" name="Int. J. Syst. Evol. Microbiol.">
        <title>The Global Catalogue of Microorganisms (GCM) 10K type strain sequencing project: providing services to taxonomists for standard genome sequencing and annotation.</title>
        <authorList>
            <consortium name="The Broad Institute Genomics Platform"/>
            <consortium name="The Broad Institute Genome Sequencing Center for Infectious Disease"/>
            <person name="Wu L."/>
            <person name="Ma J."/>
        </authorList>
    </citation>
    <scope>NUCLEOTIDE SEQUENCE [LARGE SCALE GENOMIC DNA]</scope>
    <source>
        <strain evidence="2">NBRC 111146</strain>
    </source>
</reference>
<dbReference type="Proteomes" id="UP001157156">
    <property type="component" value="Unassembled WGS sequence"/>
</dbReference>
<accession>A0ABQ6EMM6</accession>
<sequence>MKLSQLKVEPQLTGAFLQHLESKGYKVTPSRNPQQPYWLANKLTPDMNHIIEIDKYGNWVVPEKLYQTALTFLCKKPGQSK</sequence>
<gene>
    <name evidence="1" type="ORF">GCM10007931_08340</name>
</gene>
<keyword evidence="2" id="KW-1185">Reference proteome</keyword>
<dbReference type="RefSeq" id="WP_089124240.1">
    <property type="nucleotide sequence ID" value="NZ_BSPV01000003.1"/>
</dbReference>
<evidence type="ECO:0000313" key="2">
    <source>
        <dbReference type="Proteomes" id="UP001157156"/>
    </source>
</evidence>
<name>A0ABQ6EMM6_9VIBR</name>
<protein>
    <submittedName>
        <fullName evidence="1">Uncharacterized protein</fullName>
    </submittedName>
</protein>
<dbReference type="EMBL" id="BSPV01000003">
    <property type="protein sequence ID" value="GLT13860.1"/>
    <property type="molecule type" value="Genomic_DNA"/>
</dbReference>
<evidence type="ECO:0000313" key="1">
    <source>
        <dbReference type="EMBL" id="GLT13860.1"/>
    </source>
</evidence>
<comment type="caution">
    <text evidence="1">The sequence shown here is derived from an EMBL/GenBank/DDBJ whole genome shotgun (WGS) entry which is preliminary data.</text>
</comment>
<proteinExistence type="predicted"/>